<dbReference type="Gene3D" id="3.40.50.150">
    <property type="entry name" value="Vaccinia Virus protein VP39"/>
    <property type="match status" value="1"/>
</dbReference>
<dbReference type="Pfam" id="PF13649">
    <property type="entry name" value="Methyltransf_25"/>
    <property type="match status" value="1"/>
</dbReference>
<protein>
    <submittedName>
        <fullName evidence="2">Class I SAM-dependent methyltransferase</fullName>
    </submittedName>
</protein>
<evidence type="ECO:0000313" key="3">
    <source>
        <dbReference type="Proteomes" id="UP001155604"/>
    </source>
</evidence>
<keyword evidence="2" id="KW-0808">Transferase</keyword>
<evidence type="ECO:0000259" key="1">
    <source>
        <dbReference type="Pfam" id="PF13649"/>
    </source>
</evidence>
<dbReference type="GO" id="GO:0008168">
    <property type="term" value="F:methyltransferase activity"/>
    <property type="evidence" value="ECO:0007669"/>
    <property type="project" value="UniProtKB-KW"/>
</dbReference>
<dbReference type="Proteomes" id="UP001155604">
    <property type="component" value="Unassembled WGS sequence"/>
</dbReference>
<dbReference type="InterPro" id="IPR041698">
    <property type="entry name" value="Methyltransf_25"/>
</dbReference>
<dbReference type="AlphaFoldDB" id="A0A9X2WVH3"/>
<feature type="domain" description="Methyltransferase" evidence="1">
    <location>
        <begin position="45"/>
        <end position="135"/>
    </location>
</feature>
<accession>A0A9X2WVH3</accession>
<name>A0A9X2WVH3_9GAMM</name>
<evidence type="ECO:0000313" key="2">
    <source>
        <dbReference type="EMBL" id="MCT7946206.1"/>
    </source>
</evidence>
<dbReference type="CDD" id="cd02440">
    <property type="entry name" value="AdoMet_MTases"/>
    <property type="match status" value="1"/>
</dbReference>
<dbReference type="RefSeq" id="WP_261272906.1">
    <property type="nucleotide sequence ID" value="NZ_JAMTCC010000020.1"/>
</dbReference>
<comment type="caution">
    <text evidence="2">The sequence shown here is derived from an EMBL/GenBank/DDBJ whole genome shotgun (WGS) entry which is preliminary data.</text>
</comment>
<reference evidence="2" key="1">
    <citation type="journal article" date="2023" name="Int. J. Syst. Evol. Microbiol.">
        <title>&lt;i&gt;Shewanella septentrionalis&lt;/i&gt; sp. nov. and &lt;i&gt;Shewanella holmiensis&lt;/i&gt; sp. nov., isolated from Baltic Sea water and sediments.</title>
        <authorList>
            <person name="Martin-Rodriguez A.J."/>
            <person name="Thorell K."/>
            <person name="Joffre E."/>
            <person name="Jensie-Markopoulos S."/>
            <person name="Moore E.R.B."/>
            <person name="Sjoling A."/>
        </authorList>
    </citation>
    <scope>NUCLEOTIDE SEQUENCE</scope>
    <source>
        <strain evidence="2">SP1W3</strain>
    </source>
</reference>
<dbReference type="SUPFAM" id="SSF53335">
    <property type="entry name" value="S-adenosyl-L-methionine-dependent methyltransferases"/>
    <property type="match status" value="1"/>
</dbReference>
<sequence length="285" mass="31954">MSSNALYTDLSGYYDLMCSDINYQQQSASIHRLHQFLGNNGKQHLDLACGTGPHVRHFIDLGYQCSGLDINQPMLDMAMRRCPEAQFNLQDMTAFYLEERVDLITCFLYSIHYSACIERLKSCIASVHSALNDGGLFCFNTVDKHRIDNTASVKHFAEFDGSHFAFESGWHYSGQGEKQSLKLSIAKSSLPFTEVSASPLPASDMKDLGSLEAGLHAAGLQDVGLQELHSIEQWQDQHAMVATSFTELQELLAPYFEVHVFEHDYERIVPWDLASGNALFVCVKI</sequence>
<proteinExistence type="predicted"/>
<dbReference type="GO" id="GO:0032259">
    <property type="term" value="P:methylation"/>
    <property type="evidence" value="ECO:0007669"/>
    <property type="project" value="UniProtKB-KW"/>
</dbReference>
<dbReference type="EMBL" id="JAMTCC010000020">
    <property type="protein sequence ID" value="MCT7946206.1"/>
    <property type="molecule type" value="Genomic_DNA"/>
</dbReference>
<organism evidence="2 3">
    <name type="scientific">Shewanella septentrionalis</name>
    <dbReference type="NCBI Taxonomy" id="2952223"/>
    <lineage>
        <taxon>Bacteria</taxon>
        <taxon>Pseudomonadati</taxon>
        <taxon>Pseudomonadota</taxon>
        <taxon>Gammaproteobacteria</taxon>
        <taxon>Alteromonadales</taxon>
        <taxon>Shewanellaceae</taxon>
        <taxon>Shewanella</taxon>
    </lineage>
</organism>
<keyword evidence="2" id="KW-0489">Methyltransferase</keyword>
<dbReference type="InterPro" id="IPR029063">
    <property type="entry name" value="SAM-dependent_MTases_sf"/>
</dbReference>
<gene>
    <name evidence="2" type="ORF">NE536_12665</name>
</gene>
<keyword evidence="3" id="KW-1185">Reference proteome</keyword>